<dbReference type="Proteomes" id="UP000248706">
    <property type="component" value="Unassembled WGS sequence"/>
</dbReference>
<dbReference type="OrthoDB" id="2442707at2"/>
<dbReference type="AlphaFoldDB" id="A0A328V9M0"/>
<accession>A0A328V9M0</accession>
<protein>
    <recommendedName>
        <fullName evidence="1">Lantibiotic dehydratase N-terminal domain-containing protein</fullName>
    </recommendedName>
</protein>
<dbReference type="EMBL" id="MCIF01000002">
    <property type="protein sequence ID" value="RAQ94248.1"/>
    <property type="molecule type" value="Genomic_DNA"/>
</dbReference>
<dbReference type="InterPro" id="IPR006827">
    <property type="entry name" value="Lant_deHydtase_N"/>
</dbReference>
<comment type="caution">
    <text evidence="2">The sequence shown here is derived from an EMBL/GenBank/DDBJ whole genome shotgun (WGS) entry which is preliminary data.</text>
</comment>
<evidence type="ECO:0000313" key="2">
    <source>
        <dbReference type="EMBL" id="RAQ94248.1"/>
    </source>
</evidence>
<gene>
    <name evidence="2" type="ORF">A4R35_01810</name>
</gene>
<name>A0A328V9M0_9CHLR</name>
<keyword evidence="3" id="KW-1185">Reference proteome</keyword>
<reference evidence="2 3" key="1">
    <citation type="submission" date="2016-08" db="EMBL/GenBank/DDBJ databases">
        <title>Analysis of Carbohydrate Active Enzymes in Thermogemmatispora T81 Reveals Carbohydrate Degradation Ability.</title>
        <authorList>
            <person name="Tomazini A."/>
            <person name="Lal S."/>
            <person name="Stott M."/>
            <person name="Henrissat B."/>
            <person name="Polikarpov I."/>
            <person name="Sparling R."/>
            <person name="Levin D.B."/>
        </authorList>
    </citation>
    <scope>NUCLEOTIDE SEQUENCE [LARGE SCALE GENOMIC DNA]</scope>
    <source>
        <strain evidence="2 3">T81</strain>
    </source>
</reference>
<organism evidence="2 3">
    <name type="scientific">Thermogemmatispora tikiterensis</name>
    <dbReference type="NCBI Taxonomy" id="1825093"/>
    <lineage>
        <taxon>Bacteria</taxon>
        <taxon>Bacillati</taxon>
        <taxon>Chloroflexota</taxon>
        <taxon>Ktedonobacteria</taxon>
        <taxon>Thermogemmatisporales</taxon>
        <taxon>Thermogemmatisporaceae</taxon>
        <taxon>Thermogemmatispora</taxon>
    </lineage>
</organism>
<evidence type="ECO:0000259" key="1">
    <source>
        <dbReference type="Pfam" id="PF04738"/>
    </source>
</evidence>
<proteinExistence type="predicted"/>
<dbReference type="RefSeq" id="WP_112425988.1">
    <property type="nucleotide sequence ID" value="NZ_MCIF01000002.1"/>
</dbReference>
<sequence>MKEQHTCSVAAEYVVRVAGLPLTALAPLRFERSLKLIRDLLILEERLSSSGTRLSEQLHAVIGTLAGAELRRPRQLLIELRRAIFQGRQPAPVQLAPDLLALLPAELKAAIMRWQEVLQQHAALLAEARRLFAAELEERRAALRALAGQERFLQGLLLASPSLYLDCCRWLAAAPAEAGRYLDRKLEDGLLNYLTRMAAKTSPYSTFTALARGRFVPAQAQWEEVTAPVAVQDEPERGRSVIELNMLLVHHIARALARWPAVRPYLSVSVNPSLVSDAGLLRFISRDDLGRESLATVRATAALQTVLRLVERRQPLTYGELLEALSALDPQERRQELAGFLDQLIARGLLQLDFAIPEQAHNYLLRLCEMLAPIDQVQVQALRARLLELLEALAAYERAARAHQRYALLQQLRALLERLLAELGLSEQPGFALPTKNLIYENTLLEEAPGSSLPALESDLLADLALVQGLAGLFDPLLTGRLALTAWFSRRYGEGATVDLLTFYADCFRESQQLGPAVRNIPAEALLIPSTALSTAQVRPPFSALFAGSTCEQEELSRVMALRQEVARFVADQSPDSAGVRFLDRQRLRALLEHCPASVKLPPSLALYCQLYWQDGQRGLVLNSIQSGFGRSLRRLSYLEAHLAPSFPHSEHAEVDRREALASAEEPLPIAIQGVFGSNLNLRLPDGGYEIAYPGCPSSGRRERLLPLSDLLVQHDPASQRLLLLSRRLNCKLLPIHLGLMSDYWLPPLYRFLLWAFGETPGERLWSLRLLLLDQPLMPDHQGAGERQPRYRPRTCLGRICLERAHWHLPPTCLPARQTGETHFDYFLKVQRWRTQYQLPARCFLRVNPFDFQAAGGPGEGPAYSLGKERKPVYIDFESYFSLSLFEHLIAKGSFGLLLEEALPGETDLLPAREGGSVCEYVFEVNSEGA</sequence>
<evidence type="ECO:0000313" key="3">
    <source>
        <dbReference type="Proteomes" id="UP000248706"/>
    </source>
</evidence>
<dbReference type="Pfam" id="PF04738">
    <property type="entry name" value="Lant_dehydr_N"/>
    <property type="match status" value="1"/>
</dbReference>
<feature type="domain" description="Lantibiotic dehydratase N-terminal" evidence="1">
    <location>
        <begin position="150"/>
        <end position="845"/>
    </location>
</feature>